<dbReference type="AlphaFoldDB" id="A0AA40Y231"/>
<evidence type="ECO:0000313" key="3">
    <source>
        <dbReference type="Proteomes" id="UP000634179"/>
    </source>
</evidence>
<comment type="caution">
    <text evidence="2">The sequence shown here is derived from an EMBL/GenBank/DDBJ whole genome shotgun (WGS) entry which is preliminary data.</text>
</comment>
<dbReference type="EMBL" id="JADUOV010000003">
    <property type="protein sequence ID" value="MBH1789404.1"/>
    <property type="molecule type" value="Genomic_DNA"/>
</dbReference>
<gene>
    <name evidence="2" type="ORF">I5V89_05890</name>
</gene>
<protein>
    <submittedName>
        <fullName evidence="2">Uncharacterized protein</fullName>
    </submittedName>
</protein>
<sequence length="114" mass="11930">MPRSATDPTAPCALRVECMSLDCGGAAIVVELDRTPERAWMKSLKRALQEDDVLEGAQAKFDGRFVYVVGVEGGAHRAQHRVIQALKASAGARAPAASPRRDAGSAVVSGAMPA</sequence>
<name>A0AA40Y231_STEMA</name>
<evidence type="ECO:0000313" key="2">
    <source>
        <dbReference type="EMBL" id="MBH1789404.1"/>
    </source>
</evidence>
<dbReference type="Proteomes" id="UP000634179">
    <property type="component" value="Unassembled WGS sequence"/>
</dbReference>
<organism evidence="2 3">
    <name type="scientific">Stenotrophomonas maltophilia</name>
    <name type="common">Pseudomonas maltophilia</name>
    <name type="synonym">Xanthomonas maltophilia</name>
    <dbReference type="NCBI Taxonomy" id="40324"/>
    <lineage>
        <taxon>Bacteria</taxon>
        <taxon>Pseudomonadati</taxon>
        <taxon>Pseudomonadota</taxon>
        <taxon>Gammaproteobacteria</taxon>
        <taxon>Lysobacterales</taxon>
        <taxon>Lysobacteraceae</taxon>
        <taxon>Stenotrophomonas</taxon>
        <taxon>Stenotrophomonas maltophilia group</taxon>
    </lineage>
</organism>
<reference evidence="2" key="1">
    <citation type="submission" date="2020-11" db="EMBL/GenBank/DDBJ databases">
        <title>Enhanced detection system for hospital associated transmission using whole genome sequencing surveillance.</title>
        <authorList>
            <person name="Harrison L.H."/>
            <person name="Van Tyne D."/>
            <person name="Marsh J.W."/>
            <person name="Griffith M.P."/>
            <person name="Snyder D.J."/>
            <person name="Cooper V.S."/>
            <person name="Mustapha M."/>
        </authorList>
    </citation>
    <scope>NUCLEOTIDE SEQUENCE</scope>
    <source>
        <strain evidence="2">STEN00053</strain>
    </source>
</reference>
<feature type="region of interest" description="Disordered" evidence="1">
    <location>
        <begin position="89"/>
        <end position="114"/>
    </location>
</feature>
<evidence type="ECO:0000256" key="1">
    <source>
        <dbReference type="SAM" id="MobiDB-lite"/>
    </source>
</evidence>
<proteinExistence type="predicted"/>
<accession>A0AA40Y231</accession>
<feature type="compositionally biased region" description="Low complexity" evidence="1">
    <location>
        <begin position="89"/>
        <end position="98"/>
    </location>
</feature>